<dbReference type="RefSeq" id="WP_431308217.1">
    <property type="nucleotide sequence ID" value="NZ_BSUJ01000001.1"/>
</dbReference>
<feature type="compositionally biased region" description="Low complexity" evidence="1">
    <location>
        <begin position="439"/>
        <end position="449"/>
    </location>
</feature>
<gene>
    <name evidence="2" type="ORF">GCM10025862_25710</name>
</gene>
<accession>A0ABQ6HSM1</accession>
<dbReference type="NCBIfam" id="TIGR01319">
    <property type="entry name" value="glmL_fam"/>
    <property type="match status" value="1"/>
</dbReference>
<dbReference type="InterPro" id="IPR006230">
    <property type="entry name" value="MutL"/>
</dbReference>
<dbReference type="Pfam" id="PF13941">
    <property type="entry name" value="MutL"/>
    <property type="match status" value="1"/>
</dbReference>
<sequence>MQRVLAVDVGSTWTKGVLVDPSTGAVLACVSEPTTSATDVLEGLDAVVASAGAAGGGASGDTSIADPLVCSSAGGGLRLAVVGHEPLVTAEAGRRVGLCSGAKVVSVTGGPLDPAGVRELRATRPDIVLLVGGTDGSNSEVLLHNAFALARARITAPVVVAGNAHAARQVGEALAATGRVYQVVANVLPRIGVIAAEPAREAIREAFVQHVIGGKGLSRGRRFGQLVRAATPDAVLRGVQVLAEVAGCDVLVVDVGGATTDVYSVIEPSGEDATLRKEVVAPLWSMRTVEGDLGLRWSAATVLDAARAEAVELAAPGVGAWALADWAEQVAAEPGRLPASADERACDRELARACAVVAVRRHARPDRPLADVGLVVGSGVRCGTDRTGWARRCSARCCPTPPVAGACRELPGRWSIGTTGWRPSVCWPTWTRPPPAASPPACSGSRRSGCTQRQWQSARHI</sequence>
<feature type="region of interest" description="Disordered" evidence="1">
    <location>
        <begin position="437"/>
        <end position="461"/>
    </location>
</feature>
<evidence type="ECO:0000313" key="2">
    <source>
        <dbReference type="EMBL" id="GMA20550.1"/>
    </source>
</evidence>
<keyword evidence="3" id="KW-1185">Reference proteome</keyword>
<evidence type="ECO:0000313" key="3">
    <source>
        <dbReference type="Proteomes" id="UP001157109"/>
    </source>
</evidence>
<reference evidence="3" key="1">
    <citation type="journal article" date="2019" name="Int. J. Syst. Evol. Microbiol.">
        <title>The Global Catalogue of Microorganisms (GCM) 10K type strain sequencing project: providing services to taxonomists for standard genome sequencing and annotation.</title>
        <authorList>
            <consortium name="The Broad Institute Genomics Platform"/>
            <consortium name="The Broad Institute Genome Sequencing Center for Infectious Disease"/>
            <person name="Wu L."/>
            <person name="Ma J."/>
        </authorList>
    </citation>
    <scope>NUCLEOTIDE SEQUENCE [LARGE SCALE GENOMIC DNA]</scope>
    <source>
        <strain evidence="3">NBRC 105830</strain>
    </source>
</reference>
<comment type="caution">
    <text evidence="2">The sequence shown here is derived from an EMBL/GenBank/DDBJ whole genome shotgun (WGS) entry which is preliminary data.</text>
</comment>
<evidence type="ECO:0000256" key="1">
    <source>
        <dbReference type="SAM" id="MobiDB-lite"/>
    </source>
</evidence>
<organism evidence="2 3">
    <name type="scientific">Arsenicicoccus piscis</name>
    <dbReference type="NCBI Taxonomy" id="673954"/>
    <lineage>
        <taxon>Bacteria</taxon>
        <taxon>Bacillati</taxon>
        <taxon>Actinomycetota</taxon>
        <taxon>Actinomycetes</taxon>
        <taxon>Micrococcales</taxon>
        <taxon>Intrasporangiaceae</taxon>
        <taxon>Arsenicicoccus</taxon>
    </lineage>
</organism>
<evidence type="ECO:0008006" key="4">
    <source>
        <dbReference type="Google" id="ProtNLM"/>
    </source>
</evidence>
<dbReference type="Proteomes" id="UP001157109">
    <property type="component" value="Unassembled WGS sequence"/>
</dbReference>
<protein>
    <recommendedName>
        <fullName evidence="4">Glutamate mutase</fullName>
    </recommendedName>
</protein>
<feature type="compositionally biased region" description="Polar residues" evidence="1">
    <location>
        <begin position="450"/>
        <end position="461"/>
    </location>
</feature>
<dbReference type="EMBL" id="BSUJ01000001">
    <property type="protein sequence ID" value="GMA20550.1"/>
    <property type="molecule type" value="Genomic_DNA"/>
</dbReference>
<name>A0ABQ6HSM1_9MICO</name>
<proteinExistence type="predicted"/>